<dbReference type="GO" id="GO:0005737">
    <property type="term" value="C:cytoplasm"/>
    <property type="evidence" value="ECO:0007669"/>
    <property type="project" value="UniProtKB-SubCell"/>
</dbReference>
<keyword evidence="7" id="KW-1185">Reference proteome</keyword>
<dbReference type="PIRSF" id="PIRSF006305">
    <property type="entry name" value="Maf"/>
    <property type="match status" value="1"/>
</dbReference>
<protein>
    <recommendedName>
        <fullName evidence="5">Nucleoside triphosphate pyrophosphatase</fullName>
        <ecNumber evidence="5">3.6.1.9</ecNumber>
    </recommendedName>
    <alternativeName>
        <fullName evidence="5">Nucleotide pyrophosphatase</fullName>
        <shortName evidence="5">Nucleotide PPase</shortName>
    </alternativeName>
</protein>
<proteinExistence type="inferred from homology"/>
<dbReference type="GO" id="GO:0009117">
    <property type="term" value="P:nucleotide metabolic process"/>
    <property type="evidence" value="ECO:0007669"/>
    <property type="project" value="UniProtKB-KW"/>
</dbReference>
<dbReference type="InterPro" id="IPR029001">
    <property type="entry name" value="ITPase-like_fam"/>
</dbReference>
<dbReference type="AlphaFoldDB" id="A0A4R1XTR5"/>
<organism evidence="6 7">
    <name type="scientific">Acinetobacter calcoaceticus</name>
    <dbReference type="NCBI Taxonomy" id="471"/>
    <lineage>
        <taxon>Bacteria</taxon>
        <taxon>Pseudomonadati</taxon>
        <taxon>Pseudomonadota</taxon>
        <taxon>Gammaproteobacteria</taxon>
        <taxon>Moraxellales</taxon>
        <taxon>Moraxellaceae</taxon>
        <taxon>Acinetobacter</taxon>
        <taxon>Acinetobacter calcoaceticus/baumannii complex</taxon>
    </lineage>
</organism>
<dbReference type="PANTHER" id="PTHR43213:SF10">
    <property type="entry name" value="7-METHYL-GTP PYROPHOSPHATASE"/>
    <property type="match status" value="1"/>
</dbReference>
<evidence type="ECO:0000256" key="2">
    <source>
        <dbReference type="ARBA" id="ARBA00022490"/>
    </source>
</evidence>
<comment type="cofactor">
    <cofactor evidence="5">
        <name>a divalent metal cation</name>
        <dbReference type="ChEBI" id="CHEBI:60240"/>
    </cofactor>
</comment>
<evidence type="ECO:0000256" key="5">
    <source>
        <dbReference type="HAMAP-Rule" id="MF_00528"/>
    </source>
</evidence>
<keyword evidence="2 5" id="KW-0963">Cytoplasm</keyword>
<comment type="catalytic activity">
    <reaction evidence="5">
        <text>a ribonucleoside 5'-triphosphate + H2O = a ribonucleoside 5'-phosphate + diphosphate + H(+)</text>
        <dbReference type="Rhea" id="RHEA:23996"/>
        <dbReference type="ChEBI" id="CHEBI:15377"/>
        <dbReference type="ChEBI" id="CHEBI:15378"/>
        <dbReference type="ChEBI" id="CHEBI:33019"/>
        <dbReference type="ChEBI" id="CHEBI:58043"/>
        <dbReference type="ChEBI" id="CHEBI:61557"/>
        <dbReference type="EC" id="3.6.1.9"/>
    </reaction>
</comment>
<reference evidence="6 7" key="1">
    <citation type="submission" date="2019-03" db="EMBL/GenBank/DDBJ databases">
        <title>Genomic analyses of the natural microbiome of Caenorhabditis elegans.</title>
        <authorList>
            <person name="Samuel B."/>
        </authorList>
    </citation>
    <scope>NUCLEOTIDE SEQUENCE [LARGE SCALE GENOMIC DNA]</scope>
    <source>
        <strain evidence="6 7">JUb89</strain>
    </source>
</reference>
<gene>
    <name evidence="6" type="ORF">EC844_11030</name>
</gene>
<evidence type="ECO:0000313" key="6">
    <source>
        <dbReference type="EMBL" id="TCM66989.1"/>
    </source>
</evidence>
<comment type="caution">
    <text evidence="5">Lacks conserved residue(s) required for the propagation of feature annotation.</text>
</comment>
<comment type="similarity">
    <text evidence="5">Belongs to the Maf family.</text>
</comment>
<dbReference type="HAMAP" id="MF_00528">
    <property type="entry name" value="Maf"/>
    <property type="match status" value="1"/>
</dbReference>
<keyword evidence="3 5" id="KW-0378">Hydrolase</keyword>
<dbReference type="Gene3D" id="3.90.950.10">
    <property type="match status" value="1"/>
</dbReference>
<comment type="catalytic activity">
    <reaction evidence="5">
        <text>a 2'-deoxyribonucleoside 5'-triphosphate + H2O = a 2'-deoxyribonucleoside 5'-phosphate + diphosphate + H(+)</text>
        <dbReference type="Rhea" id="RHEA:44644"/>
        <dbReference type="ChEBI" id="CHEBI:15377"/>
        <dbReference type="ChEBI" id="CHEBI:15378"/>
        <dbReference type="ChEBI" id="CHEBI:33019"/>
        <dbReference type="ChEBI" id="CHEBI:61560"/>
        <dbReference type="ChEBI" id="CHEBI:65317"/>
        <dbReference type="EC" id="3.6.1.9"/>
    </reaction>
</comment>
<evidence type="ECO:0000256" key="4">
    <source>
        <dbReference type="ARBA" id="ARBA00023080"/>
    </source>
</evidence>
<evidence type="ECO:0000256" key="3">
    <source>
        <dbReference type="ARBA" id="ARBA00022801"/>
    </source>
</evidence>
<dbReference type="SUPFAM" id="SSF52972">
    <property type="entry name" value="ITPase-like"/>
    <property type="match status" value="1"/>
</dbReference>
<dbReference type="Pfam" id="PF02545">
    <property type="entry name" value="Maf"/>
    <property type="match status" value="1"/>
</dbReference>
<name>A0A4R1XTR5_ACICA</name>
<evidence type="ECO:0000313" key="7">
    <source>
        <dbReference type="Proteomes" id="UP000294963"/>
    </source>
</evidence>
<dbReference type="PANTHER" id="PTHR43213">
    <property type="entry name" value="BIFUNCTIONAL DTTP/UTP PYROPHOSPHATASE/METHYLTRANSFERASE PROTEIN-RELATED"/>
    <property type="match status" value="1"/>
</dbReference>
<dbReference type="NCBIfam" id="TIGR00172">
    <property type="entry name" value="maf"/>
    <property type="match status" value="1"/>
</dbReference>
<comment type="function">
    <text evidence="5">Nucleoside triphosphate pyrophosphatase. May have a dual role in cell division arrest and in preventing the incorporation of modified nucleotides into cellular nucleic acids.</text>
</comment>
<dbReference type="GO" id="GO:0047429">
    <property type="term" value="F:nucleoside triphosphate diphosphatase activity"/>
    <property type="evidence" value="ECO:0007669"/>
    <property type="project" value="UniProtKB-EC"/>
</dbReference>
<dbReference type="InterPro" id="IPR003697">
    <property type="entry name" value="Maf-like"/>
</dbReference>
<comment type="caution">
    <text evidence="6">The sequence shown here is derived from an EMBL/GenBank/DDBJ whole genome shotgun (WGS) entry which is preliminary data.</text>
</comment>
<evidence type="ECO:0000256" key="1">
    <source>
        <dbReference type="ARBA" id="ARBA00004496"/>
    </source>
</evidence>
<comment type="subcellular location">
    <subcellularLocation>
        <location evidence="1 5">Cytoplasm</location>
    </subcellularLocation>
</comment>
<dbReference type="EC" id="3.6.1.9" evidence="5"/>
<dbReference type="EMBL" id="SLVJ01000010">
    <property type="protein sequence ID" value="TCM66989.1"/>
    <property type="molecule type" value="Genomic_DNA"/>
</dbReference>
<keyword evidence="4 5" id="KW-0546">Nucleotide metabolism</keyword>
<sequence length="203" mass="22489">MLQPQIISQPKIILASSSATRKALLDRLGLNYHCISPDIDESAQGEQHADQLAQRLAYEKARVISEAYPDAIVIGSDQVAWLEHAPQTFIGKPESEAGAIAQLQAHAGQKLCFSTGLSVQWLNQDFSETVVEHYAVQFRQLSLAEIQRYVTLEQPLQCAGSFKCEGLGISLFEQMQGHDQTTLMGLPLIQLCRILRGFDLQLP</sequence>
<feature type="active site" description="Proton acceptor" evidence="5">
    <location>
        <position position="77"/>
    </location>
</feature>
<dbReference type="Proteomes" id="UP000294963">
    <property type="component" value="Unassembled WGS sequence"/>
</dbReference>
<dbReference type="CDD" id="cd00555">
    <property type="entry name" value="Maf"/>
    <property type="match status" value="1"/>
</dbReference>
<accession>A0A4R1XTR5</accession>